<evidence type="ECO:0000313" key="8">
    <source>
        <dbReference type="Proteomes" id="UP000722125"/>
    </source>
</evidence>
<dbReference type="Proteomes" id="UP000722125">
    <property type="component" value="Unassembled WGS sequence"/>
</dbReference>
<evidence type="ECO:0000256" key="2">
    <source>
        <dbReference type="ARBA" id="ARBA00006099"/>
    </source>
</evidence>
<dbReference type="SUPFAM" id="SSF53850">
    <property type="entry name" value="Periplasmic binding protein-like II"/>
    <property type="match status" value="1"/>
</dbReference>
<dbReference type="EMBL" id="JAHBOH010000001">
    <property type="protein sequence ID" value="MBT0993599.1"/>
    <property type="molecule type" value="Genomic_DNA"/>
</dbReference>
<accession>A0ABS5TWR3</accession>
<dbReference type="PANTHER" id="PTHR30368:SF2">
    <property type="entry name" value="SULFATE-BINDING PROTEIN"/>
    <property type="match status" value="1"/>
</dbReference>
<evidence type="ECO:0000313" key="7">
    <source>
        <dbReference type="EMBL" id="MBT0993599.1"/>
    </source>
</evidence>
<dbReference type="RefSeq" id="WP_214347446.1">
    <property type="nucleotide sequence ID" value="NZ_JAHBOH010000001.1"/>
</dbReference>
<organism evidence="7 8">
    <name type="scientific">Cellulomonas fulva</name>
    <dbReference type="NCBI Taxonomy" id="2835530"/>
    <lineage>
        <taxon>Bacteria</taxon>
        <taxon>Bacillati</taxon>
        <taxon>Actinomycetota</taxon>
        <taxon>Actinomycetes</taxon>
        <taxon>Micrococcales</taxon>
        <taxon>Cellulomonadaceae</taxon>
        <taxon>Cellulomonas</taxon>
    </lineage>
</organism>
<comment type="subcellular location">
    <subcellularLocation>
        <location evidence="1">Periplasm</location>
    </subcellularLocation>
</comment>
<feature type="signal peptide" evidence="6">
    <location>
        <begin position="1"/>
        <end position="29"/>
    </location>
</feature>
<evidence type="ECO:0000256" key="3">
    <source>
        <dbReference type="ARBA" id="ARBA00022448"/>
    </source>
</evidence>
<proteinExistence type="inferred from homology"/>
<gene>
    <name evidence="7" type="ORF">KIN34_04775</name>
</gene>
<name>A0ABS5TWR3_9CELL</name>
<comment type="similarity">
    <text evidence="2">Belongs to the prokaryotic sulfate-binding protein family.</text>
</comment>
<dbReference type="PROSITE" id="PS51257">
    <property type="entry name" value="PROKAR_LIPOPROTEIN"/>
    <property type="match status" value="1"/>
</dbReference>
<protein>
    <submittedName>
        <fullName evidence="7">Sulfate ABC transporter substrate-binding protein</fullName>
    </submittedName>
</protein>
<evidence type="ECO:0000256" key="6">
    <source>
        <dbReference type="SAM" id="SignalP"/>
    </source>
</evidence>
<comment type="caution">
    <text evidence="7">The sequence shown here is derived from an EMBL/GenBank/DDBJ whole genome shotgun (WGS) entry which is preliminary data.</text>
</comment>
<dbReference type="Pfam" id="PF13531">
    <property type="entry name" value="SBP_bac_11"/>
    <property type="match status" value="1"/>
</dbReference>
<reference evidence="7 8" key="1">
    <citation type="submission" date="2021-05" db="EMBL/GenBank/DDBJ databases">
        <title>Description of Cellulomonas sp. DKR-3 sp. nov.</title>
        <authorList>
            <person name="Dahal R.H."/>
            <person name="Chaudhary D.K."/>
        </authorList>
    </citation>
    <scope>NUCLEOTIDE SEQUENCE [LARGE SCALE GENOMIC DNA]</scope>
    <source>
        <strain evidence="7 8">DKR-3</strain>
    </source>
</reference>
<evidence type="ECO:0000256" key="4">
    <source>
        <dbReference type="ARBA" id="ARBA00022729"/>
    </source>
</evidence>
<feature type="chain" id="PRO_5045993154" evidence="6">
    <location>
        <begin position="30"/>
        <end position="352"/>
    </location>
</feature>
<dbReference type="Gene3D" id="3.40.190.10">
    <property type="entry name" value="Periplasmic binding protein-like II"/>
    <property type="match status" value="2"/>
</dbReference>
<sequence length="352" mass="35957">MKSTPRGPLTRTSSRIAAVLVAASLLAVAGCSSSDDDGETSADGTQGAGGGDTSIDLVGFAVIQSAYDDLADAFAATDEGKGVTVAGSFGASGAQSRAVIAGQDADLVALSLTPDVQNIADEGLIAPDWASDEHQGIVSDSVVVLAVRPGNPKNIQGWDDLIQPGVGIVTADPGTSGSAKWNLLGAYSQALGDSNDTAAAEAYLGKFIDNVVSWNDSGRTATDAFVKGTGDVLISYENEAIAARASGVELDYVVPDTTFLIENPAAVTTTASQAAKDFLDYVRSDAGQEILIAHGFRSVSGVTPSADVEGANDPANPFPDVTIITVEDLGGWSTVNDELFDKENGLVTQLRG</sequence>
<keyword evidence="4 6" id="KW-0732">Signal</keyword>
<keyword evidence="8" id="KW-1185">Reference proteome</keyword>
<dbReference type="InterPro" id="IPR005669">
    <property type="entry name" value="Thiosulph/SO4-bd"/>
</dbReference>
<evidence type="ECO:0000256" key="1">
    <source>
        <dbReference type="ARBA" id="ARBA00004418"/>
    </source>
</evidence>
<evidence type="ECO:0000256" key="5">
    <source>
        <dbReference type="ARBA" id="ARBA00022764"/>
    </source>
</evidence>
<dbReference type="PANTHER" id="PTHR30368">
    <property type="entry name" value="SULFATE-BINDING PROTEIN"/>
    <property type="match status" value="1"/>
</dbReference>
<dbReference type="NCBIfam" id="TIGR00971">
    <property type="entry name" value="3a0106s03"/>
    <property type="match status" value="1"/>
</dbReference>
<keyword evidence="5" id="KW-0574">Periplasm</keyword>
<keyword evidence="3" id="KW-0813">Transport</keyword>